<keyword evidence="2" id="KW-0472">Membrane</keyword>
<dbReference type="PANTHER" id="PTHR33048:SF47">
    <property type="entry name" value="INTEGRAL MEMBRANE PROTEIN-RELATED"/>
    <property type="match status" value="1"/>
</dbReference>
<feature type="transmembrane region" description="Helical" evidence="2">
    <location>
        <begin position="90"/>
        <end position="108"/>
    </location>
</feature>
<evidence type="ECO:0000313" key="4">
    <source>
        <dbReference type="Proteomes" id="UP001320420"/>
    </source>
</evidence>
<reference evidence="3 4" key="1">
    <citation type="submission" date="2024-02" db="EMBL/GenBank/DDBJ databases">
        <title>De novo assembly and annotation of 12 fungi associated with fruit tree decline syndrome in Ontario, Canada.</title>
        <authorList>
            <person name="Sulman M."/>
            <person name="Ellouze W."/>
            <person name="Ilyukhin E."/>
        </authorList>
    </citation>
    <scope>NUCLEOTIDE SEQUENCE [LARGE SCALE GENOMIC DNA]</scope>
    <source>
        <strain evidence="3 4">M11/M66-122</strain>
    </source>
</reference>
<sequence>MANPSDSTPFMANNPPGEDRFAAPTQITRMYVIGAVAFSVSTIIYGLRVFTRIYLTKCRLRVDDSIQNCVLTPKLISSTNYTWDLAYELLWFYAELAACVICASASSLKPFFRRFLPHLLTSGLKYNTSGSRDVTSGFSRGAKHGRSQLCRQPTDAYELESGDEGESGKTKEEDEAKLWSGNSNLRIDDPDRSIVISSDRPKSPSAMETGSYKRQADARAQGGKGINIDQELQISYGPSR</sequence>
<feature type="transmembrane region" description="Helical" evidence="2">
    <location>
        <begin position="30"/>
        <end position="47"/>
    </location>
</feature>
<feature type="compositionally biased region" description="Basic and acidic residues" evidence="1">
    <location>
        <begin position="166"/>
        <end position="177"/>
    </location>
</feature>
<organism evidence="3 4">
    <name type="scientific">Diatrype stigma</name>
    <dbReference type="NCBI Taxonomy" id="117547"/>
    <lineage>
        <taxon>Eukaryota</taxon>
        <taxon>Fungi</taxon>
        <taxon>Dikarya</taxon>
        <taxon>Ascomycota</taxon>
        <taxon>Pezizomycotina</taxon>
        <taxon>Sordariomycetes</taxon>
        <taxon>Xylariomycetidae</taxon>
        <taxon>Xylariales</taxon>
        <taxon>Diatrypaceae</taxon>
        <taxon>Diatrype</taxon>
    </lineage>
</organism>
<comment type="caution">
    <text evidence="3">The sequence shown here is derived from an EMBL/GenBank/DDBJ whole genome shotgun (WGS) entry which is preliminary data.</text>
</comment>
<dbReference type="Proteomes" id="UP001320420">
    <property type="component" value="Unassembled WGS sequence"/>
</dbReference>
<proteinExistence type="predicted"/>
<protein>
    <recommendedName>
        <fullName evidence="5">Integral membrane protein</fullName>
    </recommendedName>
</protein>
<keyword evidence="2" id="KW-1133">Transmembrane helix</keyword>
<feature type="compositionally biased region" description="Polar residues" evidence="1">
    <location>
        <begin position="230"/>
        <end position="240"/>
    </location>
</feature>
<name>A0AAN9USQ6_9PEZI</name>
<accession>A0AAN9USQ6</accession>
<dbReference type="AlphaFoldDB" id="A0AAN9USQ6"/>
<feature type="region of interest" description="Disordered" evidence="1">
    <location>
        <begin position="137"/>
        <end position="240"/>
    </location>
</feature>
<keyword evidence="2" id="KW-0812">Transmembrane</keyword>
<evidence type="ECO:0000256" key="1">
    <source>
        <dbReference type="SAM" id="MobiDB-lite"/>
    </source>
</evidence>
<dbReference type="InterPro" id="IPR052337">
    <property type="entry name" value="SAT4-like"/>
</dbReference>
<evidence type="ECO:0000256" key="2">
    <source>
        <dbReference type="SAM" id="Phobius"/>
    </source>
</evidence>
<dbReference type="PANTHER" id="PTHR33048">
    <property type="entry name" value="PTH11-LIKE INTEGRAL MEMBRANE PROTEIN (AFU_ORTHOLOGUE AFUA_5G11245)"/>
    <property type="match status" value="1"/>
</dbReference>
<evidence type="ECO:0000313" key="3">
    <source>
        <dbReference type="EMBL" id="KAK7752632.1"/>
    </source>
</evidence>
<keyword evidence="4" id="KW-1185">Reference proteome</keyword>
<dbReference type="EMBL" id="JAKJXP020000036">
    <property type="protein sequence ID" value="KAK7752632.1"/>
    <property type="molecule type" value="Genomic_DNA"/>
</dbReference>
<evidence type="ECO:0008006" key="5">
    <source>
        <dbReference type="Google" id="ProtNLM"/>
    </source>
</evidence>
<gene>
    <name evidence="3" type="ORF">SLS62_005401</name>
</gene>